<dbReference type="SUPFAM" id="SSF53955">
    <property type="entry name" value="Lysozyme-like"/>
    <property type="match status" value="1"/>
</dbReference>
<keyword evidence="8" id="KW-1185">Reference proteome</keyword>
<dbReference type="PROSITE" id="PS51935">
    <property type="entry name" value="NLPC_P60"/>
    <property type="match status" value="1"/>
</dbReference>
<sequence length="312" mass="31808">MGKIAAAALALLLLIAVLASAGAGGLLSAFGSNGTEPSRAALADIPSGYLALYVDAATTCPGLDWSVLAAVGKAESDHGRSTLPGVTDGANYAGARGPMQFLPPTFQSVVAKHPPPKGGATPPSPYNAHDAIYTAAAYLCDSGARDGRNVPDAIYAYNHADWYVSKILTQAQAYASGAGFGADTATTAAALQAINYAQGQLGLPYEWGGNGPGTGDTGFDCSGLTKAAYTAAGITLPRTAQEQFDAGPRVPTGQQPKPGDLVFYGSPHGGIHHVGLYIGGGQMIDAPRPGKPIRIEPYRYQGDDYAGATRPA</sequence>
<evidence type="ECO:0000313" key="7">
    <source>
        <dbReference type="EMBL" id="WSD14238.1"/>
    </source>
</evidence>
<dbReference type="InterPro" id="IPR023346">
    <property type="entry name" value="Lysozyme-like_dom_sf"/>
</dbReference>
<dbReference type="RefSeq" id="WP_266754026.1">
    <property type="nucleotide sequence ID" value="NZ_CP108011.1"/>
</dbReference>
<dbReference type="CDD" id="cd13399">
    <property type="entry name" value="Slt35-like"/>
    <property type="match status" value="1"/>
</dbReference>
<gene>
    <name evidence="7" type="ORF">OHB35_13835</name>
</gene>
<accession>A0ABZ1H9I7</accession>
<evidence type="ECO:0000256" key="2">
    <source>
        <dbReference type="ARBA" id="ARBA00022670"/>
    </source>
</evidence>
<dbReference type="EMBL" id="CP109135">
    <property type="protein sequence ID" value="WSD14238.1"/>
    <property type="molecule type" value="Genomic_DNA"/>
</dbReference>
<dbReference type="Pfam" id="PF01464">
    <property type="entry name" value="SLT"/>
    <property type="match status" value="1"/>
</dbReference>
<keyword evidence="4" id="KW-0788">Thiol protease</keyword>
<evidence type="ECO:0000313" key="8">
    <source>
        <dbReference type="Proteomes" id="UP001340816"/>
    </source>
</evidence>
<dbReference type="Gene3D" id="1.10.530.10">
    <property type="match status" value="1"/>
</dbReference>
<keyword evidence="3" id="KW-0378">Hydrolase</keyword>
<evidence type="ECO:0000256" key="3">
    <source>
        <dbReference type="ARBA" id="ARBA00022801"/>
    </source>
</evidence>
<dbReference type="Gene3D" id="3.90.1720.10">
    <property type="entry name" value="endopeptidase domain like (from Nostoc punctiforme)"/>
    <property type="match status" value="1"/>
</dbReference>
<dbReference type="PANTHER" id="PTHR47359">
    <property type="entry name" value="PEPTIDOGLYCAN DL-ENDOPEPTIDASE CWLO"/>
    <property type="match status" value="1"/>
</dbReference>
<feature type="domain" description="NlpC/P60" evidence="6">
    <location>
        <begin position="187"/>
        <end position="312"/>
    </location>
</feature>
<dbReference type="SUPFAM" id="SSF54001">
    <property type="entry name" value="Cysteine proteinases"/>
    <property type="match status" value="1"/>
</dbReference>
<evidence type="ECO:0000259" key="6">
    <source>
        <dbReference type="PROSITE" id="PS51935"/>
    </source>
</evidence>
<reference evidence="7 8" key="1">
    <citation type="submission" date="2022-10" db="EMBL/GenBank/DDBJ databases">
        <title>The complete genomes of actinobacterial strains from the NBC collection.</title>
        <authorList>
            <person name="Joergensen T.S."/>
            <person name="Alvarez Arevalo M."/>
            <person name="Sterndorff E.B."/>
            <person name="Faurdal D."/>
            <person name="Vuksanovic O."/>
            <person name="Mourched A.-S."/>
            <person name="Charusanti P."/>
            <person name="Shaw S."/>
            <person name="Blin K."/>
            <person name="Weber T."/>
        </authorList>
    </citation>
    <scope>NUCLEOTIDE SEQUENCE [LARGE SCALE GENOMIC DNA]</scope>
    <source>
        <strain evidence="7 8">NBC 01752</strain>
    </source>
</reference>
<organism evidence="7 8">
    <name type="scientific">Streptomyces phaeochromogenes</name>
    <dbReference type="NCBI Taxonomy" id="1923"/>
    <lineage>
        <taxon>Bacteria</taxon>
        <taxon>Bacillati</taxon>
        <taxon>Actinomycetota</taxon>
        <taxon>Actinomycetes</taxon>
        <taxon>Kitasatosporales</taxon>
        <taxon>Streptomycetaceae</taxon>
        <taxon>Streptomyces</taxon>
        <taxon>Streptomyces phaeochromogenes group</taxon>
    </lineage>
</organism>
<name>A0ABZ1H9I7_STRPH</name>
<keyword evidence="5" id="KW-0732">Signal</keyword>
<dbReference type="Pfam" id="PF00877">
    <property type="entry name" value="NLPC_P60"/>
    <property type="match status" value="1"/>
</dbReference>
<protein>
    <submittedName>
        <fullName evidence="7">Bifunctional lytic transglycosylase/C40 family peptidase</fullName>
    </submittedName>
</protein>
<evidence type="ECO:0000256" key="4">
    <source>
        <dbReference type="ARBA" id="ARBA00022807"/>
    </source>
</evidence>
<feature type="chain" id="PRO_5047471430" evidence="5">
    <location>
        <begin position="22"/>
        <end position="312"/>
    </location>
</feature>
<dbReference type="InterPro" id="IPR038765">
    <property type="entry name" value="Papain-like_cys_pep_sf"/>
</dbReference>
<keyword evidence="2" id="KW-0645">Protease</keyword>
<dbReference type="InterPro" id="IPR000064">
    <property type="entry name" value="NLP_P60_dom"/>
</dbReference>
<dbReference type="InterPro" id="IPR008258">
    <property type="entry name" value="Transglycosylase_SLT_dom_1"/>
</dbReference>
<feature type="signal peptide" evidence="5">
    <location>
        <begin position="1"/>
        <end position="21"/>
    </location>
</feature>
<evidence type="ECO:0000256" key="5">
    <source>
        <dbReference type="SAM" id="SignalP"/>
    </source>
</evidence>
<comment type="similarity">
    <text evidence="1">Belongs to the peptidase C40 family.</text>
</comment>
<dbReference type="PANTHER" id="PTHR47359:SF3">
    <property type="entry name" value="NLP_P60 DOMAIN-CONTAINING PROTEIN-RELATED"/>
    <property type="match status" value="1"/>
</dbReference>
<evidence type="ECO:0000256" key="1">
    <source>
        <dbReference type="ARBA" id="ARBA00007074"/>
    </source>
</evidence>
<proteinExistence type="inferred from homology"/>
<dbReference type="InterPro" id="IPR051794">
    <property type="entry name" value="PG_Endopeptidase_C40"/>
</dbReference>
<dbReference type="Proteomes" id="UP001340816">
    <property type="component" value="Chromosome"/>
</dbReference>